<reference evidence="2" key="1">
    <citation type="submission" date="2016-10" db="EMBL/GenBank/DDBJ databases">
        <authorList>
            <person name="Varghese N."/>
            <person name="Submissions S."/>
        </authorList>
    </citation>
    <scope>NUCLEOTIDE SEQUENCE [LARGE SCALE GENOMIC DNA]</scope>
    <source>
        <strain evidence="2">FP5</strain>
    </source>
</reference>
<keyword evidence="2" id="KW-1185">Reference proteome</keyword>
<gene>
    <name evidence="1" type="ORF">SAMN05216353_12836</name>
</gene>
<name>A0A1I2Q629_9BACI</name>
<dbReference type="Proteomes" id="UP000198897">
    <property type="component" value="Unassembled WGS sequence"/>
</dbReference>
<evidence type="ECO:0000313" key="1">
    <source>
        <dbReference type="EMBL" id="SFG21727.1"/>
    </source>
</evidence>
<protein>
    <submittedName>
        <fullName evidence="1">Uncharacterized protein</fullName>
    </submittedName>
</protein>
<accession>A0A1I2Q629</accession>
<proteinExistence type="predicted"/>
<organism evidence="1 2">
    <name type="scientific">Halobacillus alkaliphilus</name>
    <dbReference type="NCBI Taxonomy" id="396056"/>
    <lineage>
        <taxon>Bacteria</taxon>
        <taxon>Bacillati</taxon>
        <taxon>Bacillota</taxon>
        <taxon>Bacilli</taxon>
        <taxon>Bacillales</taxon>
        <taxon>Bacillaceae</taxon>
        <taxon>Halobacillus</taxon>
    </lineage>
</organism>
<dbReference type="AlphaFoldDB" id="A0A1I2Q629"/>
<sequence length="55" mass="6483">MEFEELQQLKREDIIQSVRHYRSLKGFKERSGIKRGLRNPLKLFSPAKGEEVCCC</sequence>
<dbReference type="EMBL" id="FOOG01000028">
    <property type="protein sequence ID" value="SFG21727.1"/>
    <property type="molecule type" value="Genomic_DNA"/>
</dbReference>
<evidence type="ECO:0000313" key="2">
    <source>
        <dbReference type="Proteomes" id="UP000198897"/>
    </source>
</evidence>